<comment type="caution">
    <text evidence="2">The sequence shown here is derived from an EMBL/GenBank/DDBJ whole genome shotgun (WGS) entry which is preliminary data.</text>
</comment>
<proteinExistence type="predicted"/>
<sequence>MKHGLGRSVEQSQSRKTCTLRNLEQGVHLGGKVTSSFSRKSGQRDMKLEGLHY</sequence>
<accession>A0AAV9AQH3</accession>
<protein>
    <submittedName>
        <fullName evidence="2">Uncharacterized protein</fullName>
    </submittedName>
</protein>
<reference evidence="2" key="2">
    <citation type="submission" date="2023-06" db="EMBL/GenBank/DDBJ databases">
        <authorList>
            <person name="Ma L."/>
            <person name="Liu K.-W."/>
            <person name="Li Z."/>
            <person name="Hsiao Y.-Y."/>
            <person name="Qi Y."/>
            <person name="Fu T."/>
            <person name="Tang G."/>
            <person name="Zhang D."/>
            <person name="Sun W.-H."/>
            <person name="Liu D.-K."/>
            <person name="Li Y."/>
            <person name="Chen G.-Z."/>
            <person name="Liu X.-D."/>
            <person name="Liao X.-Y."/>
            <person name="Jiang Y.-T."/>
            <person name="Yu X."/>
            <person name="Hao Y."/>
            <person name="Huang J."/>
            <person name="Zhao X.-W."/>
            <person name="Ke S."/>
            <person name="Chen Y.-Y."/>
            <person name="Wu W.-L."/>
            <person name="Hsu J.-L."/>
            <person name="Lin Y.-F."/>
            <person name="Huang M.-D."/>
            <person name="Li C.-Y."/>
            <person name="Huang L."/>
            <person name="Wang Z.-W."/>
            <person name="Zhao X."/>
            <person name="Zhong W.-Y."/>
            <person name="Peng D.-H."/>
            <person name="Ahmad S."/>
            <person name="Lan S."/>
            <person name="Zhang J.-S."/>
            <person name="Tsai W.-C."/>
            <person name="Van De Peer Y."/>
            <person name="Liu Z.-J."/>
        </authorList>
    </citation>
    <scope>NUCLEOTIDE SEQUENCE</scope>
    <source>
        <strain evidence="2">SCP</strain>
        <tissue evidence="2">Leaves</tissue>
    </source>
</reference>
<name>A0AAV9AQH3_ACOGR</name>
<dbReference type="AlphaFoldDB" id="A0AAV9AQH3"/>
<feature type="compositionally biased region" description="Polar residues" evidence="1">
    <location>
        <begin position="9"/>
        <end position="22"/>
    </location>
</feature>
<evidence type="ECO:0000256" key="1">
    <source>
        <dbReference type="SAM" id="MobiDB-lite"/>
    </source>
</evidence>
<gene>
    <name evidence="2" type="ORF">QJS04_geneDACA000196</name>
</gene>
<feature type="compositionally biased region" description="Basic and acidic residues" evidence="1">
    <location>
        <begin position="42"/>
        <end position="53"/>
    </location>
</feature>
<keyword evidence="3" id="KW-1185">Reference proteome</keyword>
<feature type="region of interest" description="Disordered" evidence="1">
    <location>
        <begin position="1"/>
        <end position="53"/>
    </location>
</feature>
<reference evidence="2" key="1">
    <citation type="journal article" date="2023" name="Nat. Commun.">
        <title>Diploid and tetraploid genomes of Acorus and the evolution of monocots.</title>
        <authorList>
            <person name="Ma L."/>
            <person name="Liu K.W."/>
            <person name="Li Z."/>
            <person name="Hsiao Y.Y."/>
            <person name="Qi Y."/>
            <person name="Fu T."/>
            <person name="Tang G.D."/>
            <person name="Zhang D."/>
            <person name="Sun W.H."/>
            <person name="Liu D.K."/>
            <person name="Li Y."/>
            <person name="Chen G.Z."/>
            <person name="Liu X.D."/>
            <person name="Liao X.Y."/>
            <person name="Jiang Y.T."/>
            <person name="Yu X."/>
            <person name="Hao Y."/>
            <person name="Huang J."/>
            <person name="Zhao X.W."/>
            <person name="Ke S."/>
            <person name="Chen Y.Y."/>
            <person name="Wu W.L."/>
            <person name="Hsu J.L."/>
            <person name="Lin Y.F."/>
            <person name="Huang M.D."/>
            <person name="Li C.Y."/>
            <person name="Huang L."/>
            <person name="Wang Z.W."/>
            <person name="Zhao X."/>
            <person name="Zhong W.Y."/>
            <person name="Peng D.H."/>
            <person name="Ahmad S."/>
            <person name="Lan S."/>
            <person name="Zhang J.S."/>
            <person name="Tsai W.C."/>
            <person name="Van de Peer Y."/>
            <person name="Liu Z.J."/>
        </authorList>
    </citation>
    <scope>NUCLEOTIDE SEQUENCE</scope>
    <source>
        <strain evidence="2">SCP</strain>
    </source>
</reference>
<dbReference type="Proteomes" id="UP001179952">
    <property type="component" value="Unassembled WGS sequence"/>
</dbReference>
<evidence type="ECO:0000313" key="3">
    <source>
        <dbReference type="Proteomes" id="UP001179952"/>
    </source>
</evidence>
<dbReference type="EMBL" id="JAUJYN010000007">
    <property type="protein sequence ID" value="KAK1266639.1"/>
    <property type="molecule type" value="Genomic_DNA"/>
</dbReference>
<organism evidence="2 3">
    <name type="scientific">Acorus gramineus</name>
    <name type="common">Dwarf sweet flag</name>
    <dbReference type="NCBI Taxonomy" id="55184"/>
    <lineage>
        <taxon>Eukaryota</taxon>
        <taxon>Viridiplantae</taxon>
        <taxon>Streptophyta</taxon>
        <taxon>Embryophyta</taxon>
        <taxon>Tracheophyta</taxon>
        <taxon>Spermatophyta</taxon>
        <taxon>Magnoliopsida</taxon>
        <taxon>Liliopsida</taxon>
        <taxon>Acoraceae</taxon>
        <taxon>Acorus</taxon>
    </lineage>
</organism>
<evidence type="ECO:0000313" key="2">
    <source>
        <dbReference type="EMBL" id="KAK1266639.1"/>
    </source>
</evidence>